<proteinExistence type="inferred from homology"/>
<dbReference type="InterPro" id="IPR010569">
    <property type="entry name" value="Myotubularin-like_Pase_dom"/>
</dbReference>
<evidence type="ECO:0000259" key="2">
    <source>
        <dbReference type="PROSITE" id="PS50003"/>
    </source>
</evidence>
<evidence type="ECO:0000259" key="3">
    <source>
        <dbReference type="PROSITE" id="PS50081"/>
    </source>
</evidence>
<feature type="domain" description="Phorbol-ester/DAG-type" evidence="3">
    <location>
        <begin position="382"/>
        <end position="413"/>
    </location>
</feature>
<sequence>MGTLRLIESSEWLQQLQNIMQLAGAVVDLLDVQGSSIMICLEEGWDITAQVSSVAQLCLDPHYRTLDGFRILVEKEWLGFGHRFSHRSNLAATSQASGFAPTFLQFLDVVHQIHKQFPLAFEFNDYYLRFLAYHSVSCRFRTFLLDCELERVECGIAAVEDKRGSLASHHKSVDTGSDDEGVYPGGRLAGSCSGPNLGQSVFDYIEKQNARSPLFYNFMYTPDTEHPVLRPQSALPSLEVWQYYLGEQLAHGPGYDLEVIQMDSQQEEEAEAADGIANKSARRVVTMGYDDSECIVPDAFSHLLEEIHKLETELGHLPQKWKVLWDKLELPTTDSLTRHASFSTQLVRSHGRLLHKRSTLEILMRGKMVGAAEAAQHVYSHPHRFERYNYTTPTYCDLCTNVLWGPVKTGMRCVDYGNLTSQTLSRNVGDNGSVSSSVTTIQTSSQQYYDQFSSNVAENRTHEGYLYKRGALLKGWKQRWFVLDSIKHQLRYYDAMEDSHCKGYIGWY</sequence>
<keyword evidence="6" id="KW-1185">Reference proteome</keyword>
<reference evidence="5" key="1">
    <citation type="journal article" date="2023" name="IScience">
        <title>Live-bearing cockroach genome reveals convergent evolutionary mechanisms linked to viviparity in insects and beyond.</title>
        <authorList>
            <person name="Fouks B."/>
            <person name="Harrison M.C."/>
            <person name="Mikhailova A.A."/>
            <person name="Marchal E."/>
            <person name="English S."/>
            <person name="Carruthers M."/>
            <person name="Jennings E.C."/>
            <person name="Chiamaka E.L."/>
            <person name="Frigard R.A."/>
            <person name="Pippel M."/>
            <person name="Attardo G.M."/>
            <person name="Benoit J.B."/>
            <person name="Bornberg-Bauer E."/>
            <person name="Tobe S.S."/>
        </authorList>
    </citation>
    <scope>NUCLEOTIDE SEQUENCE</scope>
    <source>
        <strain evidence="5">Stay&amp;Tobe</strain>
    </source>
</reference>
<evidence type="ECO:0008006" key="7">
    <source>
        <dbReference type="Google" id="ProtNLM"/>
    </source>
</evidence>
<dbReference type="PANTHER" id="PTHR10807:SF109">
    <property type="entry name" value="SET DOMAIN BINDING FACTOR, ISOFORM A"/>
    <property type="match status" value="1"/>
</dbReference>
<reference evidence="5" key="2">
    <citation type="submission" date="2023-05" db="EMBL/GenBank/DDBJ databases">
        <authorList>
            <person name="Fouks B."/>
        </authorList>
    </citation>
    <scope>NUCLEOTIDE SEQUENCE</scope>
    <source>
        <strain evidence="5">Stay&amp;Tobe</strain>
        <tissue evidence="5">Testes</tissue>
    </source>
</reference>
<organism evidence="5 6">
    <name type="scientific">Diploptera punctata</name>
    <name type="common">Pacific beetle cockroach</name>
    <dbReference type="NCBI Taxonomy" id="6984"/>
    <lineage>
        <taxon>Eukaryota</taxon>
        <taxon>Metazoa</taxon>
        <taxon>Ecdysozoa</taxon>
        <taxon>Arthropoda</taxon>
        <taxon>Hexapoda</taxon>
        <taxon>Insecta</taxon>
        <taxon>Pterygota</taxon>
        <taxon>Neoptera</taxon>
        <taxon>Polyneoptera</taxon>
        <taxon>Dictyoptera</taxon>
        <taxon>Blattodea</taxon>
        <taxon>Blaberoidea</taxon>
        <taxon>Blaberidae</taxon>
        <taxon>Diplopterinae</taxon>
        <taxon>Diploptera</taxon>
    </lineage>
</organism>
<feature type="domain" description="Myotubularin phosphatase" evidence="4">
    <location>
        <begin position="1"/>
        <end position="245"/>
    </location>
</feature>
<name>A0AAD8AC01_DIPPU</name>
<evidence type="ECO:0000259" key="4">
    <source>
        <dbReference type="PROSITE" id="PS51339"/>
    </source>
</evidence>
<evidence type="ECO:0000313" key="5">
    <source>
        <dbReference type="EMBL" id="KAJ9596289.1"/>
    </source>
</evidence>
<dbReference type="SUPFAM" id="SSF52799">
    <property type="entry name" value="(Phosphotyrosine protein) phosphatases II"/>
    <property type="match status" value="1"/>
</dbReference>
<dbReference type="InterPro" id="IPR002219">
    <property type="entry name" value="PKC_DAG/PE"/>
</dbReference>
<feature type="domain" description="PH" evidence="2">
    <location>
        <begin position="459"/>
        <end position="508"/>
    </location>
</feature>
<dbReference type="Pfam" id="PF06602">
    <property type="entry name" value="Myotub-related"/>
    <property type="match status" value="1"/>
</dbReference>
<dbReference type="Pfam" id="PF00130">
    <property type="entry name" value="C1_1"/>
    <property type="match status" value="1"/>
</dbReference>
<dbReference type="Gene3D" id="2.30.29.30">
    <property type="entry name" value="Pleckstrin-homology domain (PH domain)/Phosphotyrosine-binding domain (PTB)"/>
    <property type="match status" value="1"/>
</dbReference>
<dbReference type="InterPro" id="IPR029021">
    <property type="entry name" value="Prot-tyrosine_phosphatase-like"/>
</dbReference>
<gene>
    <name evidence="5" type="ORF">L9F63_027087</name>
</gene>
<evidence type="ECO:0000313" key="6">
    <source>
        <dbReference type="Proteomes" id="UP001233999"/>
    </source>
</evidence>
<dbReference type="PROSITE" id="PS50081">
    <property type="entry name" value="ZF_DAG_PE_2"/>
    <property type="match status" value="1"/>
</dbReference>
<dbReference type="GO" id="GO:0016020">
    <property type="term" value="C:membrane"/>
    <property type="evidence" value="ECO:0007669"/>
    <property type="project" value="TreeGrafter"/>
</dbReference>
<dbReference type="EMBL" id="JASPKZ010002022">
    <property type="protein sequence ID" value="KAJ9596289.1"/>
    <property type="molecule type" value="Genomic_DNA"/>
</dbReference>
<comment type="caution">
    <text evidence="5">The sequence shown here is derived from an EMBL/GenBank/DDBJ whole genome shotgun (WGS) entry which is preliminary data.</text>
</comment>
<dbReference type="AlphaFoldDB" id="A0AAD8AC01"/>
<dbReference type="InterPro" id="IPR030564">
    <property type="entry name" value="Myotubularin"/>
</dbReference>
<dbReference type="PROSITE" id="PS51339">
    <property type="entry name" value="PPASE_MYOTUBULARIN"/>
    <property type="match status" value="1"/>
</dbReference>
<dbReference type="Gene3D" id="3.30.60.20">
    <property type="match status" value="1"/>
</dbReference>
<dbReference type="InterPro" id="IPR001849">
    <property type="entry name" value="PH_domain"/>
</dbReference>
<dbReference type="SUPFAM" id="SSF50729">
    <property type="entry name" value="PH domain-like"/>
    <property type="match status" value="1"/>
</dbReference>
<dbReference type="Proteomes" id="UP001233999">
    <property type="component" value="Unassembled WGS sequence"/>
</dbReference>
<dbReference type="PROSITE" id="PS50003">
    <property type="entry name" value="PH_DOMAIN"/>
    <property type="match status" value="1"/>
</dbReference>
<evidence type="ECO:0000256" key="1">
    <source>
        <dbReference type="ARBA" id="ARBA00007471"/>
    </source>
</evidence>
<dbReference type="GO" id="GO:0005085">
    <property type="term" value="F:guanyl-nucleotide exchange factor activity"/>
    <property type="evidence" value="ECO:0007669"/>
    <property type="project" value="TreeGrafter"/>
</dbReference>
<protein>
    <recommendedName>
        <fullName evidence="7">Myotubularin-related protein 13</fullName>
    </recommendedName>
</protein>
<comment type="similarity">
    <text evidence="1">Belongs to the protein-tyrosine phosphatase family. Non-receptor class myotubularin subfamily.</text>
</comment>
<dbReference type="PANTHER" id="PTHR10807">
    <property type="entry name" value="MYOTUBULARIN-RELATED"/>
    <property type="match status" value="1"/>
</dbReference>
<accession>A0AAD8AC01</accession>
<dbReference type="GO" id="GO:0005737">
    <property type="term" value="C:cytoplasm"/>
    <property type="evidence" value="ECO:0007669"/>
    <property type="project" value="TreeGrafter"/>
</dbReference>
<dbReference type="InterPro" id="IPR011993">
    <property type="entry name" value="PH-like_dom_sf"/>
</dbReference>